<evidence type="ECO:0000313" key="2">
    <source>
        <dbReference type="Proteomes" id="UP000002318"/>
    </source>
</evidence>
<dbReference type="KEGG" id="ssm:Spirs_2463"/>
<dbReference type="Proteomes" id="UP000002318">
    <property type="component" value="Chromosome"/>
</dbReference>
<gene>
    <name evidence="1" type="ordered locus">Spirs_2463</name>
</gene>
<name>E1R3E6_SEDSS</name>
<accession>E1R3E6</accession>
<dbReference type="EMBL" id="CP002116">
    <property type="protein sequence ID" value="ADK81577.1"/>
    <property type="molecule type" value="Genomic_DNA"/>
</dbReference>
<dbReference type="RefSeq" id="WP_013255040.1">
    <property type="nucleotide sequence ID" value="NC_014364.1"/>
</dbReference>
<protein>
    <submittedName>
        <fullName evidence="1">Uncharacterized protein</fullName>
    </submittedName>
</protein>
<organism evidence="1 2">
    <name type="scientific">Sediminispirochaeta smaragdinae (strain DSM 11293 / JCM 15392 / SEBR 4228)</name>
    <name type="common">Spirochaeta smaragdinae</name>
    <dbReference type="NCBI Taxonomy" id="573413"/>
    <lineage>
        <taxon>Bacteria</taxon>
        <taxon>Pseudomonadati</taxon>
        <taxon>Spirochaetota</taxon>
        <taxon>Spirochaetia</taxon>
        <taxon>Spirochaetales</taxon>
        <taxon>Spirochaetaceae</taxon>
        <taxon>Sediminispirochaeta</taxon>
    </lineage>
</organism>
<dbReference type="HOGENOM" id="CLU_1916148_0_0_12"/>
<dbReference type="OrthoDB" id="350508at2"/>
<keyword evidence="2" id="KW-1185">Reference proteome</keyword>
<reference evidence="1 2" key="1">
    <citation type="journal article" date="2010" name="Stand. Genomic Sci.">
        <title>Complete genome sequence of Spirochaeta smaragdinae type strain (SEBR 4228).</title>
        <authorList>
            <person name="Mavromatis K."/>
            <person name="Yasawong M."/>
            <person name="Chertkov O."/>
            <person name="Lapidus A."/>
            <person name="Lucas S."/>
            <person name="Nolan M."/>
            <person name="Del Rio T.G."/>
            <person name="Tice H."/>
            <person name="Cheng J.F."/>
            <person name="Pitluck S."/>
            <person name="Liolios K."/>
            <person name="Ivanova N."/>
            <person name="Tapia R."/>
            <person name="Han C."/>
            <person name="Bruce D."/>
            <person name="Goodwin L."/>
            <person name="Pati A."/>
            <person name="Chen A."/>
            <person name="Palaniappan K."/>
            <person name="Land M."/>
            <person name="Hauser L."/>
            <person name="Chang Y.J."/>
            <person name="Jeffries C.D."/>
            <person name="Detter J.C."/>
            <person name="Rohde M."/>
            <person name="Brambilla E."/>
            <person name="Spring S."/>
            <person name="Goker M."/>
            <person name="Sikorski J."/>
            <person name="Woyke T."/>
            <person name="Bristow J."/>
            <person name="Eisen J.A."/>
            <person name="Markowitz V."/>
            <person name="Hugenholtz P."/>
            <person name="Klenk H.P."/>
            <person name="Kyrpides N.C."/>
        </authorList>
    </citation>
    <scope>NUCLEOTIDE SEQUENCE [LARGE SCALE GENOMIC DNA]</scope>
    <source>
        <strain evidence="2">DSM 11293 / JCM 15392 / SEBR 4228</strain>
    </source>
</reference>
<dbReference type="eggNOG" id="ENOG50338KM">
    <property type="taxonomic scope" value="Bacteria"/>
</dbReference>
<evidence type="ECO:0000313" key="1">
    <source>
        <dbReference type="EMBL" id="ADK81577.1"/>
    </source>
</evidence>
<sequence>MVNPQMEEWEDFLKKSFDEIDEALENRYGQLYPLHPNRPAKGETASKSRDGLFNVGAAFSPGFGSEHGRGWVVEVDMVTLAKVPKSVQSEIEETVASMLQEKIETAYPGRGIRIARDGTAFKIYGNIGVKYRL</sequence>
<dbReference type="AlphaFoldDB" id="E1R3E6"/>
<proteinExistence type="predicted"/>
<dbReference type="STRING" id="573413.Spirs_2463"/>